<dbReference type="Proteomes" id="UP000030700">
    <property type="component" value="Unassembled WGS sequence"/>
</dbReference>
<evidence type="ECO:0000313" key="1">
    <source>
        <dbReference type="EMBL" id="GAK53148.1"/>
    </source>
</evidence>
<evidence type="ECO:0000313" key="2">
    <source>
        <dbReference type="Proteomes" id="UP000030700"/>
    </source>
</evidence>
<reference evidence="1" key="1">
    <citation type="journal article" date="2015" name="PeerJ">
        <title>First genomic representation of candidate bacterial phylum KSB3 points to enhanced environmental sensing as a trigger of wastewater bulking.</title>
        <authorList>
            <person name="Sekiguchi Y."/>
            <person name="Ohashi A."/>
            <person name="Parks D.H."/>
            <person name="Yamauchi T."/>
            <person name="Tyson G.W."/>
            <person name="Hugenholtz P."/>
        </authorList>
    </citation>
    <scope>NUCLEOTIDE SEQUENCE [LARGE SCALE GENOMIC DNA]</scope>
</reference>
<proteinExistence type="predicted"/>
<gene>
    <name evidence="1" type="ORF">U14_04408</name>
</gene>
<dbReference type="EMBL" id="DF820459">
    <property type="protein sequence ID" value="GAK53148.1"/>
    <property type="molecule type" value="Genomic_DNA"/>
</dbReference>
<sequence>MSTLAHITVSEFQRLLQESRLPDDTKISVIFEDQHIGIEMSKRQRAYDALQKLKGSGNGRLSATLLKDREQERWL</sequence>
<dbReference type="STRING" id="1499966.U14_04408"/>
<name>A0A0S6W476_9BACT</name>
<organism evidence="1">
    <name type="scientific">Candidatus Moduliflexus flocculans</name>
    <dbReference type="NCBI Taxonomy" id="1499966"/>
    <lineage>
        <taxon>Bacteria</taxon>
        <taxon>Candidatus Moduliflexota</taxon>
        <taxon>Candidatus Moduliflexia</taxon>
        <taxon>Candidatus Moduliflexales</taxon>
        <taxon>Candidatus Moduliflexaceae</taxon>
    </lineage>
</organism>
<keyword evidence="2" id="KW-1185">Reference proteome</keyword>
<dbReference type="AlphaFoldDB" id="A0A0S6W476"/>
<accession>A0A0S6W476</accession>
<dbReference type="HOGENOM" id="CLU_2663597_0_0_0"/>
<protein>
    <submittedName>
        <fullName evidence="1">Uncharacterized protein</fullName>
    </submittedName>
</protein>